<keyword evidence="1" id="KW-0472">Membrane</keyword>
<feature type="transmembrane region" description="Helical" evidence="1">
    <location>
        <begin position="48"/>
        <end position="70"/>
    </location>
</feature>
<dbReference type="Proteomes" id="UP001524944">
    <property type="component" value="Unassembled WGS sequence"/>
</dbReference>
<evidence type="ECO:0000313" key="2">
    <source>
        <dbReference type="EMBL" id="MCR6544555.1"/>
    </source>
</evidence>
<dbReference type="EMBL" id="JANPWE010000001">
    <property type="protein sequence ID" value="MCR6544555.1"/>
    <property type="molecule type" value="Genomic_DNA"/>
</dbReference>
<proteinExistence type="predicted"/>
<evidence type="ECO:0000313" key="3">
    <source>
        <dbReference type="Proteomes" id="UP001524944"/>
    </source>
</evidence>
<feature type="transmembrane region" description="Helical" evidence="1">
    <location>
        <begin position="12"/>
        <end position="36"/>
    </location>
</feature>
<reference evidence="2 3" key="1">
    <citation type="submission" date="2022-08" db="EMBL/GenBank/DDBJ databases">
        <title>Proteogenomics of the novel Dehalobacterium formicoaceticum strain EZ94 highlights a key role of methyltransferases during anaerobic dichloromethane degradation.</title>
        <authorList>
            <person name="Wasmund K."/>
        </authorList>
    </citation>
    <scope>NUCLEOTIDE SEQUENCE [LARGE SCALE GENOMIC DNA]</scope>
    <source>
        <strain evidence="2 3">EZ94</strain>
    </source>
</reference>
<evidence type="ECO:0000256" key="1">
    <source>
        <dbReference type="SAM" id="Phobius"/>
    </source>
</evidence>
<keyword evidence="1" id="KW-0812">Transmembrane</keyword>
<protein>
    <submittedName>
        <fullName evidence="2">Uncharacterized protein</fullName>
    </submittedName>
</protein>
<name>A0ABT1Y318_9FIRM</name>
<keyword evidence="3" id="KW-1185">Reference proteome</keyword>
<accession>A0ABT1Y318</accession>
<keyword evidence="1" id="KW-1133">Transmembrane helix</keyword>
<sequence>MTKKKNGSWFMEAFDVLFVMILCFATLLTTMLMQGAVLVGGSASGMHYSFNIASFLMVVAGLIIYMVYIIPHSDKELRKMVNHIFGEKENKKEEAKL</sequence>
<organism evidence="2 3">
    <name type="scientific">Dehalobacterium formicoaceticum</name>
    <dbReference type="NCBI Taxonomy" id="51515"/>
    <lineage>
        <taxon>Bacteria</taxon>
        <taxon>Bacillati</taxon>
        <taxon>Bacillota</taxon>
        <taxon>Clostridia</taxon>
        <taxon>Eubacteriales</taxon>
        <taxon>Peptococcaceae</taxon>
        <taxon>Dehalobacterium</taxon>
    </lineage>
</organism>
<comment type="caution">
    <text evidence="2">The sequence shown here is derived from an EMBL/GenBank/DDBJ whole genome shotgun (WGS) entry which is preliminary data.</text>
</comment>
<gene>
    <name evidence="2" type="ORF">NVS47_03340</name>
</gene>
<dbReference type="RefSeq" id="WP_257912089.1">
    <property type="nucleotide sequence ID" value="NZ_JANPWE010000001.1"/>
</dbReference>